<dbReference type="EMBL" id="KC924405">
    <property type="protein sequence ID" value="AGS58183.1"/>
    <property type="molecule type" value="mRNA"/>
</dbReference>
<proteinExistence type="evidence at transcript level"/>
<dbReference type="AlphaFoldDB" id="S5U610"/>
<name>S5U610_ACTER</name>
<protein>
    <submittedName>
        <fullName evidence="1">Uncharacterized protein</fullName>
    </submittedName>
</protein>
<organism evidence="1">
    <name type="scientific">Actinidia eriantha</name>
    <name type="common">Velvet vine</name>
    <name type="synonym">Actinidia fulvicoma var. lanata</name>
    <dbReference type="NCBI Taxonomy" id="165200"/>
    <lineage>
        <taxon>Eukaryota</taxon>
        <taxon>Viridiplantae</taxon>
        <taxon>Streptophyta</taxon>
        <taxon>Embryophyta</taxon>
        <taxon>Tracheophyta</taxon>
        <taxon>Spermatophyta</taxon>
        <taxon>Magnoliopsida</taxon>
        <taxon>eudicotyledons</taxon>
        <taxon>Gunneridae</taxon>
        <taxon>Pentapetalae</taxon>
        <taxon>asterids</taxon>
        <taxon>Ericales</taxon>
        <taxon>Actinidiaceae</taxon>
        <taxon>Actinidia</taxon>
    </lineage>
</organism>
<evidence type="ECO:0000313" key="1">
    <source>
        <dbReference type="EMBL" id="AGS58183.1"/>
    </source>
</evidence>
<reference evidence="1" key="1">
    <citation type="submission" date="2013-04" db="EMBL/GenBank/DDBJ databases">
        <title>Cloning and expression of disease resistance-related genes from Actinidia.</title>
        <authorList>
            <person name="Lei Y."/>
            <person name="Fan H."/>
        </authorList>
    </citation>
    <scope>NUCLEOTIDE SEQUENCE</scope>
</reference>
<accession>S5U610</accession>
<feature type="non-terminal residue" evidence="1">
    <location>
        <position position="1"/>
    </location>
</feature>
<feature type="non-terminal residue" evidence="1">
    <location>
        <position position="123"/>
    </location>
</feature>
<sequence>SHQRKPQAYPYRGKKEKSPIYSTLPLWNDLIWNQSSRAFVSRTLVVRQRASQHKLKFYGLTSVYEPDLAWADGMAFIPYLKNYRQSSTSFLFLLQIQLTLWGLGGGGESLDSYHVPIGGFLWW</sequence>